<dbReference type="RefSeq" id="WP_007459824.1">
    <property type="nucleotide sequence ID" value="NZ_HF570108.1"/>
</dbReference>
<accession>I0L3P5</accession>
<name>I0L3P5_9ACTN</name>
<dbReference type="AlphaFoldDB" id="I0L3P5"/>
<evidence type="ECO:0000313" key="2">
    <source>
        <dbReference type="EMBL" id="CCH18442.1"/>
    </source>
</evidence>
<sequence>METIVGLGRLLWRRPKTHRQAPAPSGTGQAIQEREQQAAHGRILAYARRMPHEQRMCDESRVASVTAWKMSGHPAHVSLRPGEWQSSPGVEGRTDQNIRIVSVHQSHDQRYAWVYGHTLECEWESADCNAPFCRELLVDVDVLAANAAGGWP</sequence>
<feature type="region of interest" description="Disordered" evidence="1">
    <location>
        <begin position="15"/>
        <end position="36"/>
    </location>
</feature>
<dbReference type="Proteomes" id="UP000003448">
    <property type="component" value="Unassembled WGS sequence"/>
</dbReference>
<organism evidence="2 3">
    <name type="scientific">Micromonospora lupini str. Lupac 08</name>
    <dbReference type="NCBI Taxonomy" id="1150864"/>
    <lineage>
        <taxon>Bacteria</taxon>
        <taxon>Bacillati</taxon>
        <taxon>Actinomycetota</taxon>
        <taxon>Actinomycetes</taxon>
        <taxon>Micromonosporales</taxon>
        <taxon>Micromonosporaceae</taxon>
        <taxon>Micromonospora</taxon>
    </lineage>
</organism>
<gene>
    <name evidence="2" type="ORF">MILUP08_43352</name>
</gene>
<proteinExistence type="predicted"/>
<dbReference type="STRING" id="1150864.MILUP08_43352"/>
<protein>
    <submittedName>
        <fullName evidence="2">Uncharacterized protein</fullName>
    </submittedName>
</protein>
<keyword evidence="3" id="KW-1185">Reference proteome</keyword>
<reference evidence="3" key="1">
    <citation type="journal article" date="2012" name="J. Bacteriol.">
        <title>Genome Sequence of Micromonospora lupini Lupac 08, Isolated from Root Nodules of Lupinus angustifolius.</title>
        <authorList>
            <person name="Alonso-Vega P."/>
            <person name="Normand P."/>
            <person name="Bacigalupe R."/>
            <person name="Pujic P."/>
            <person name="Lajus A."/>
            <person name="Vallenet D."/>
            <person name="Carro L."/>
            <person name="Coll P."/>
            <person name="Trujillo M.E."/>
        </authorList>
    </citation>
    <scope>NUCLEOTIDE SEQUENCE [LARGE SCALE GENOMIC DNA]</scope>
    <source>
        <strain evidence="3">Lupac 08</strain>
    </source>
</reference>
<dbReference type="EMBL" id="CAIE01000026">
    <property type="protein sequence ID" value="CCH18442.1"/>
    <property type="molecule type" value="Genomic_DNA"/>
</dbReference>
<comment type="caution">
    <text evidence="2">The sequence shown here is derived from an EMBL/GenBank/DDBJ whole genome shotgun (WGS) entry which is preliminary data.</text>
</comment>
<evidence type="ECO:0000256" key="1">
    <source>
        <dbReference type="SAM" id="MobiDB-lite"/>
    </source>
</evidence>
<evidence type="ECO:0000313" key="3">
    <source>
        <dbReference type="Proteomes" id="UP000003448"/>
    </source>
</evidence>